<name>A0A975BX46_9BACT</name>
<reference evidence="1" key="1">
    <citation type="journal article" date="2021" name="Microb. Physiol.">
        <title>Proteogenomic Insights into the Physiology of Marine, Sulfate-Reducing, Filamentous Desulfonema limicola and Desulfonema magnum.</title>
        <authorList>
            <person name="Schnaars V."/>
            <person name="Wohlbrand L."/>
            <person name="Scheve S."/>
            <person name="Hinrichs C."/>
            <person name="Reinhardt R."/>
            <person name="Rabus R."/>
        </authorList>
    </citation>
    <scope>NUCLEOTIDE SEQUENCE</scope>
    <source>
        <strain evidence="1">4be13</strain>
    </source>
</reference>
<sequence length="55" mass="6413">MALIPVRWTLCGGEKVKKEERQMRESSVTCVRMRIARQNPFGGVLKLDLSRYFLN</sequence>
<dbReference type="EMBL" id="CP061800">
    <property type="protein sequence ID" value="QTA93409.1"/>
    <property type="molecule type" value="Genomic_DNA"/>
</dbReference>
<evidence type="ECO:0000313" key="1">
    <source>
        <dbReference type="EMBL" id="QTA93409.1"/>
    </source>
</evidence>
<gene>
    <name evidence="1" type="ORF">dnm_095090</name>
</gene>
<dbReference type="AlphaFoldDB" id="A0A975BX46"/>
<protein>
    <submittedName>
        <fullName evidence="1">Uncharacterized protein</fullName>
    </submittedName>
</protein>
<dbReference type="KEGG" id="dmm:dnm_095090"/>
<proteinExistence type="predicted"/>
<accession>A0A975BX46</accession>
<dbReference type="Proteomes" id="UP000663722">
    <property type="component" value="Chromosome"/>
</dbReference>
<evidence type="ECO:0000313" key="2">
    <source>
        <dbReference type="Proteomes" id="UP000663722"/>
    </source>
</evidence>
<organism evidence="1 2">
    <name type="scientific">Desulfonema magnum</name>
    <dbReference type="NCBI Taxonomy" id="45655"/>
    <lineage>
        <taxon>Bacteria</taxon>
        <taxon>Pseudomonadati</taxon>
        <taxon>Thermodesulfobacteriota</taxon>
        <taxon>Desulfobacteria</taxon>
        <taxon>Desulfobacterales</taxon>
        <taxon>Desulfococcaceae</taxon>
        <taxon>Desulfonema</taxon>
    </lineage>
</organism>
<keyword evidence="2" id="KW-1185">Reference proteome</keyword>